<dbReference type="InterPro" id="IPR011009">
    <property type="entry name" value="Kinase-like_dom_sf"/>
</dbReference>
<evidence type="ECO:0000259" key="8">
    <source>
        <dbReference type="PROSITE" id="PS50011"/>
    </source>
</evidence>
<keyword evidence="3" id="KW-0723">Serine/threonine-protein kinase</keyword>
<evidence type="ECO:0000256" key="4">
    <source>
        <dbReference type="ARBA" id="ARBA00022679"/>
    </source>
</evidence>
<dbReference type="Pfam" id="PF00069">
    <property type="entry name" value="Pkinase"/>
    <property type="match status" value="1"/>
</dbReference>
<comment type="subcellular location">
    <subcellularLocation>
        <location evidence="1">Cytoplasm</location>
    </subcellularLocation>
</comment>
<evidence type="ECO:0000256" key="2">
    <source>
        <dbReference type="ARBA" id="ARBA00022490"/>
    </source>
</evidence>
<proteinExistence type="predicted"/>
<feature type="domain" description="Protein kinase" evidence="8">
    <location>
        <begin position="15"/>
        <end position="162"/>
    </location>
</feature>
<dbReference type="AlphaFoldDB" id="A0A671MV56"/>
<evidence type="ECO:0000256" key="5">
    <source>
        <dbReference type="ARBA" id="ARBA00022741"/>
    </source>
</evidence>
<dbReference type="PANTHER" id="PTHR22969:SF7">
    <property type="entry name" value="INHIBITOR OF NUCLEAR FACTOR KAPPA-B KINASE SUBUNIT BETA"/>
    <property type="match status" value="1"/>
</dbReference>
<dbReference type="SUPFAM" id="SSF56112">
    <property type="entry name" value="Protein kinase-like (PK-like)"/>
    <property type="match status" value="1"/>
</dbReference>
<dbReference type="GO" id="GO:0008385">
    <property type="term" value="C:IkappaB kinase complex"/>
    <property type="evidence" value="ECO:0007669"/>
    <property type="project" value="TreeGrafter"/>
</dbReference>
<protein>
    <submittedName>
        <fullName evidence="9">Inhibitor of nuclear factor kappa B kinase subunit beta</fullName>
    </submittedName>
</protein>
<reference evidence="9" key="2">
    <citation type="submission" date="2025-09" db="UniProtKB">
        <authorList>
            <consortium name="Ensembl"/>
        </authorList>
    </citation>
    <scope>IDENTIFICATION</scope>
</reference>
<dbReference type="GO" id="GO:0008384">
    <property type="term" value="F:IkappaB kinase activity"/>
    <property type="evidence" value="ECO:0007669"/>
    <property type="project" value="TreeGrafter"/>
</dbReference>
<keyword evidence="5" id="KW-0547">Nucleotide-binding</keyword>
<dbReference type="GO" id="GO:0045944">
    <property type="term" value="P:positive regulation of transcription by RNA polymerase II"/>
    <property type="evidence" value="ECO:0007669"/>
    <property type="project" value="TreeGrafter"/>
</dbReference>
<name>A0A671MV56_9TELE</name>
<evidence type="ECO:0000256" key="1">
    <source>
        <dbReference type="ARBA" id="ARBA00004496"/>
    </source>
</evidence>
<dbReference type="Ensembl" id="ENSSANT00000039282.1">
    <property type="protein sequence ID" value="ENSSANP00000036880.1"/>
    <property type="gene ID" value="ENSSANG00000018852.1"/>
</dbReference>
<keyword evidence="6" id="KW-0418">Kinase</keyword>
<dbReference type="PROSITE" id="PS50011">
    <property type="entry name" value="PROTEIN_KINASE_DOM"/>
    <property type="match status" value="1"/>
</dbReference>
<keyword evidence="4" id="KW-0808">Transferase</keyword>
<dbReference type="InterPro" id="IPR000719">
    <property type="entry name" value="Prot_kinase_dom"/>
</dbReference>
<evidence type="ECO:0000313" key="9">
    <source>
        <dbReference type="Ensembl" id="ENSSANP00000036880.1"/>
    </source>
</evidence>
<evidence type="ECO:0000256" key="7">
    <source>
        <dbReference type="ARBA" id="ARBA00022840"/>
    </source>
</evidence>
<evidence type="ECO:0000256" key="6">
    <source>
        <dbReference type="ARBA" id="ARBA00022777"/>
    </source>
</evidence>
<accession>A0A671MV56</accession>
<keyword evidence="7" id="KW-0067">ATP-binding</keyword>
<keyword evidence="2" id="KW-0963">Cytoplasm</keyword>
<dbReference type="GO" id="GO:0033209">
    <property type="term" value="P:tumor necrosis factor-mediated signaling pathway"/>
    <property type="evidence" value="ECO:0007669"/>
    <property type="project" value="TreeGrafter"/>
</dbReference>
<reference evidence="9" key="1">
    <citation type="submission" date="2025-08" db="UniProtKB">
        <authorList>
            <consortium name="Ensembl"/>
        </authorList>
    </citation>
    <scope>IDENTIFICATION</scope>
</reference>
<keyword evidence="10" id="KW-1185">Reference proteome</keyword>
<sequence length="162" mass="18799">MSRPPSMQPQMCGPWELKERLGTGGFGNVTLWQNKESSVQITIKQCRQELSAKNKGRWSLEIQIMKRLNHMNVVAARDVPEELQKLATNDLPLLAMEYCQGGDLRKYLNLLENCCGMREAAVLTLIQDIYLFRNSRRYLQFLGSFFFRRTSSEKQELSCQIF</sequence>
<evidence type="ECO:0000313" key="10">
    <source>
        <dbReference type="Proteomes" id="UP000472260"/>
    </source>
</evidence>
<dbReference type="SMART" id="SM00220">
    <property type="entry name" value="S_TKc"/>
    <property type="match status" value="1"/>
</dbReference>
<dbReference type="GO" id="GO:0005524">
    <property type="term" value="F:ATP binding"/>
    <property type="evidence" value="ECO:0007669"/>
    <property type="project" value="UniProtKB-KW"/>
</dbReference>
<organism evidence="9 10">
    <name type="scientific">Sinocyclocheilus anshuiensis</name>
    <dbReference type="NCBI Taxonomy" id="1608454"/>
    <lineage>
        <taxon>Eukaryota</taxon>
        <taxon>Metazoa</taxon>
        <taxon>Chordata</taxon>
        <taxon>Craniata</taxon>
        <taxon>Vertebrata</taxon>
        <taxon>Euteleostomi</taxon>
        <taxon>Actinopterygii</taxon>
        <taxon>Neopterygii</taxon>
        <taxon>Teleostei</taxon>
        <taxon>Ostariophysi</taxon>
        <taxon>Cypriniformes</taxon>
        <taxon>Cyprinidae</taxon>
        <taxon>Cyprininae</taxon>
        <taxon>Sinocyclocheilus</taxon>
    </lineage>
</organism>
<dbReference type="PANTHER" id="PTHR22969">
    <property type="entry name" value="IKB KINASE"/>
    <property type="match status" value="1"/>
</dbReference>
<evidence type="ECO:0000256" key="3">
    <source>
        <dbReference type="ARBA" id="ARBA00022527"/>
    </source>
</evidence>
<dbReference type="InterPro" id="IPR051180">
    <property type="entry name" value="IKK"/>
</dbReference>
<dbReference type="Proteomes" id="UP000472260">
    <property type="component" value="Unassembled WGS sequence"/>
</dbReference>
<dbReference type="Gene3D" id="1.10.510.10">
    <property type="entry name" value="Transferase(Phosphotransferase) domain 1"/>
    <property type="match status" value="1"/>
</dbReference>